<keyword evidence="1" id="KW-1185">Reference proteome</keyword>
<dbReference type="AlphaFoldDB" id="A0A915KSK9"/>
<reference evidence="2" key="1">
    <citation type="submission" date="2022-11" db="UniProtKB">
        <authorList>
            <consortium name="WormBaseParasite"/>
        </authorList>
    </citation>
    <scope>IDENTIFICATION</scope>
</reference>
<protein>
    <submittedName>
        <fullName evidence="2">Uncharacterized protein</fullName>
    </submittedName>
</protein>
<organism evidence="1 2">
    <name type="scientific">Romanomermis culicivorax</name>
    <name type="common">Nematode worm</name>
    <dbReference type="NCBI Taxonomy" id="13658"/>
    <lineage>
        <taxon>Eukaryota</taxon>
        <taxon>Metazoa</taxon>
        <taxon>Ecdysozoa</taxon>
        <taxon>Nematoda</taxon>
        <taxon>Enoplea</taxon>
        <taxon>Dorylaimia</taxon>
        <taxon>Mermithida</taxon>
        <taxon>Mermithoidea</taxon>
        <taxon>Mermithidae</taxon>
        <taxon>Romanomermis</taxon>
    </lineage>
</organism>
<sequence length="114" mass="13152">MYGKWRVPNTVNHFNPSKVYFLRSRTSYDSQLTLGNFLSGKMYRINCLEGHFPGDELSGTNFPKTVQKAKFSRETPHYLDVNEKTVRQITPPRIIWKSYYTSLGGLRSGTVRTA</sequence>
<evidence type="ECO:0000313" key="1">
    <source>
        <dbReference type="Proteomes" id="UP000887565"/>
    </source>
</evidence>
<proteinExistence type="predicted"/>
<name>A0A915KSK9_ROMCU</name>
<accession>A0A915KSK9</accession>
<evidence type="ECO:0000313" key="2">
    <source>
        <dbReference type="WBParaSite" id="nRc.2.0.1.t41879-RA"/>
    </source>
</evidence>
<dbReference type="Proteomes" id="UP000887565">
    <property type="component" value="Unplaced"/>
</dbReference>
<dbReference type="WBParaSite" id="nRc.2.0.1.t41879-RA">
    <property type="protein sequence ID" value="nRc.2.0.1.t41879-RA"/>
    <property type="gene ID" value="nRc.2.0.1.g41879"/>
</dbReference>